<organism evidence="1 2">
    <name type="scientific">Lipotes vexillifer</name>
    <name type="common">Yangtze river dolphin</name>
    <dbReference type="NCBI Taxonomy" id="118797"/>
    <lineage>
        <taxon>Eukaryota</taxon>
        <taxon>Metazoa</taxon>
        <taxon>Chordata</taxon>
        <taxon>Craniata</taxon>
        <taxon>Vertebrata</taxon>
        <taxon>Euteleostomi</taxon>
        <taxon>Mammalia</taxon>
        <taxon>Eutheria</taxon>
        <taxon>Laurasiatheria</taxon>
        <taxon>Artiodactyla</taxon>
        <taxon>Whippomorpha</taxon>
        <taxon>Cetacea</taxon>
        <taxon>Odontoceti</taxon>
        <taxon>Lipotidae</taxon>
        <taxon>Lipotes</taxon>
    </lineage>
</organism>
<dbReference type="PANTHER" id="PTHR31036">
    <property type="entry name" value="FANCD2 OPPOSITE STRAND PROTEIN"/>
    <property type="match status" value="1"/>
</dbReference>
<protein>
    <submittedName>
        <fullName evidence="2">FANCD2 opposite strand protein isoform X1</fullName>
    </submittedName>
    <submittedName>
        <fullName evidence="3">FANCD2 opposite strand protein isoform X2</fullName>
    </submittedName>
</protein>
<accession>A0A340WX04</accession>
<proteinExistence type="predicted"/>
<keyword evidence="1" id="KW-1185">Reference proteome</keyword>
<name>A0A340WX04_LIPVE</name>
<evidence type="ECO:0000313" key="1">
    <source>
        <dbReference type="Proteomes" id="UP000265300"/>
    </source>
</evidence>
<dbReference type="KEGG" id="lve:103079837"/>
<dbReference type="PANTHER" id="PTHR31036:SF0">
    <property type="entry name" value="FANCD2 OPPOSITE STRAND PROTEIN"/>
    <property type="match status" value="1"/>
</dbReference>
<dbReference type="STRING" id="118797.A0A340WX04"/>
<dbReference type="CTD" id="115795"/>
<dbReference type="AlphaFoldDB" id="A0A340WX04"/>
<sequence length="178" mass="20166">MAGHQLWSPWTPPDEGFQWLQHTTPTPSSKHPFRASPCFPHTPSDLEVQLCFQEVSLVLDSPFLEPGVSPKLPCHTSELRTMNNKKGLVRKPQLVCLNGVDSVFGRVITAQPPKWTRTFSVSNKLGFCKIISWEHQGPTGLKEPQIQMTVTMYKQMLCSILLLYVTYNKCTFALQHSK</sequence>
<gene>
    <name evidence="2 3" type="primary">FANCD2OS</name>
</gene>
<dbReference type="Pfam" id="PF15124">
    <property type="entry name" value="FANCD2OS"/>
    <property type="match status" value="1"/>
</dbReference>
<reference evidence="2 3" key="1">
    <citation type="submission" date="2025-04" db="UniProtKB">
        <authorList>
            <consortium name="RefSeq"/>
        </authorList>
    </citation>
    <scope>IDENTIFICATION</scope>
</reference>
<dbReference type="RefSeq" id="XP_007451605.1">
    <property type="nucleotide sequence ID" value="XM_007451543.1"/>
</dbReference>
<dbReference type="InterPro" id="IPR027966">
    <property type="entry name" value="FANCD2OS"/>
</dbReference>
<evidence type="ECO:0000313" key="2">
    <source>
        <dbReference type="RefSeq" id="XP_007451604.1"/>
    </source>
</evidence>
<dbReference type="RefSeq" id="XP_007451604.1">
    <property type="nucleotide sequence ID" value="XM_007451542.1"/>
</dbReference>
<dbReference type="GeneID" id="103079837"/>
<evidence type="ECO:0000313" key="3">
    <source>
        <dbReference type="RefSeq" id="XP_007451605.1"/>
    </source>
</evidence>
<dbReference type="Proteomes" id="UP000265300">
    <property type="component" value="Unplaced"/>
</dbReference>
<dbReference type="OrthoDB" id="9433753at2759"/>